<feature type="transmembrane region" description="Helical" evidence="1">
    <location>
        <begin position="12"/>
        <end position="29"/>
    </location>
</feature>
<organism evidence="2 3">
    <name type="scientific">Candidatus Promineifilum breve</name>
    <dbReference type="NCBI Taxonomy" id="1806508"/>
    <lineage>
        <taxon>Bacteria</taxon>
        <taxon>Bacillati</taxon>
        <taxon>Chloroflexota</taxon>
        <taxon>Ardenticatenia</taxon>
        <taxon>Candidatus Promineifilales</taxon>
        <taxon>Candidatus Promineifilaceae</taxon>
        <taxon>Candidatus Promineifilum</taxon>
    </lineage>
</organism>
<accession>A0A170PGA6</accession>
<keyword evidence="1" id="KW-0472">Membrane</keyword>
<gene>
    <name evidence="2" type="ORF">CFX0092_A1779</name>
</gene>
<keyword evidence="1" id="KW-1133">Transmembrane helix</keyword>
<reference evidence="2" key="1">
    <citation type="submission" date="2016-01" db="EMBL/GenBank/DDBJ databases">
        <authorList>
            <person name="Mcilroy J.S."/>
            <person name="Karst M S."/>
            <person name="Albertsen M."/>
        </authorList>
    </citation>
    <scope>NUCLEOTIDE SEQUENCE</scope>
    <source>
        <strain evidence="2">Cfx-K</strain>
    </source>
</reference>
<keyword evidence="3" id="KW-1185">Reference proteome</keyword>
<evidence type="ECO:0000313" key="3">
    <source>
        <dbReference type="Proteomes" id="UP000215027"/>
    </source>
</evidence>
<protein>
    <submittedName>
        <fullName evidence="2">Uncharacterized protein</fullName>
    </submittedName>
</protein>
<name>A0A170PGA6_9CHLR</name>
<dbReference type="EMBL" id="LN890655">
    <property type="protein sequence ID" value="CUS03657.2"/>
    <property type="molecule type" value="Genomic_DNA"/>
</dbReference>
<feature type="transmembrane region" description="Helical" evidence="1">
    <location>
        <begin position="59"/>
        <end position="78"/>
    </location>
</feature>
<dbReference type="AlphaFoldDB" id="A0A170PGA6"/>
<sequence length="118" mass="13577">MNLFALMSRYLFVLWWAITLVTIIYYHVVEFRLEWATLKIPLDRPGSQPLAVRGRRVDYLNFAFAAGFVGVTSLWFGIADLVGANLGIGWLILALLVGKMSRWKMKMDLRRHVFEGEA</sequence>
<keyword evidence="1" id="KW-0812">Transmembrane</keyword>
<dbReference type="RefSeq" id="WP_157913008.1">
    <property type="nucleotide sequence ID" value="NZ_LN890655.1"/>
</dbReference>
<feature type="transmembrane region" description="Helical" evidence="1">
    <location>
        <begin position="84"/>
        <end position="101"/>
    </location>
</feature>
<evidence type="ECO:0000313" key="2">
    <source>
        <dbReference type="EMBL" id="CUS03657.2"/>
    </source>
</evidence>
<dbReference type="KEGG" id="pbf:CFX0092_A1779"/>
<evidence type="ECO:0000256" key="1">
    <source>
        <dbReference type="SAM" id="Phobius"/>
    </source>
</evidence>
<proteinExistence type="predicted"/>
<dbReference type="Proteomes" id="UP000215027">
    <property type="component" value="Chromosome I"/>
</dbReference>